<dbReference type="Proteomes" id="UP000309997">
    <property type="component" value="Unassembled WGS sequence"/>
</dbReference>
<evidence type="ECO:0000313" key="2">
    <source>
        <dbReference type="Proteomes" id="UP000309997"/>
    </source>
</evidence>
<comment type="caution">
    <text evidence="1">The sequence shown here is derived from an EMBL/GenBank/DDBJ whole genome shotgun (WGS) entry which is preliminary data.</text>
</comment>
<sequence>MRRPMSSKQDYDFYPNFRRRRKKRHLRNSEPKHSRKGSLGGSGLKKMYSAFSTVDEEDGITIPHDFILFAEFLGTLMSFCKITGILAIVM</sequence>
<proteinExistence type="predicted"/>
<reference evidence="1 2" key="1">
    <citation type="journal article" date="2024" name="Plant Biotechnol. J.">
        <title>Genome and CRISPR/Cas9 system of a widespread forest tree (Populus alba) in the world.</title>
        <authorList>
            <person name="Liu Y.J."/>
            <person name="Jiang P.F."/>
            <person name="Han X.M."/>
            <person name="Li X.Y."/>
            <person name="Wang H.M."/>
            <person name="Wang Y.J."/>
            <person name="Wang X.X."/>
            <person name="Zeng Q.Y."/>
        </authorList>
    </citation>
    <scope>NUCLEOTIDE SEQUENCE [LARGE SCALE GENOMIC DNA]</scope>
    <source>
        <strain evidence="2">cv. PAL-ZL1</strain>
    </source>
</reference>
<gene>
    <name evidence="1" type="ORF">D5086_006350</name>
</gene>
<name>A0ACC4CLD4_POPAL</name>
<evidence type="ECO:0000313" key="1">
    <source>
        <dbReference type="EMBL" id="KAL3598432.1"/>
    </source>
</evidence>
<accession>A0ACC4CLD4</accession>
<keyword evidence="2" id="KW-1185">Reference proteome</keyword>
<dbReference type="EMBL" id="RCHU02000003">
    <property type="protein sequence ID" value="KAL3598432.1"/>
    <property type="molecule type" value="Genomic_DNA"/>
</dbReference>
<protein>
    <submittedName>
        <fullName evidence="1">Uncharacterized protein</fullName>
    </submittedName>
</protein>
<organism evidence="1 2">
    <name type="scientific">Populus alba</name>
    <name type="common">White poplar</name>
    <dbReference type="NCBI Taxonomy" id="43335"/>
    <lineage>
        <taxon>Eukaryota</taxon>
        <taxon>Viridiplantae</taxon>
        <taxon>Streptophyta</taxon>
        <taxon>Embryophyta</taxon>
        <taxon>Tracheophyta</taxon>
        <taxon>Spermatophyta</taxon>
        <taxon>Magnoliopsida</taxon>
        <taxon>eudicotyledons</taxon>
        <taxon>Gunneridae</taxon>
        <taxon>Pentapetalae</taxon>
        <taxon>rosids</taxon>
        <taxon>fabids</taxon>
        <taxon>Malpighiales</taxon>
        <taxon>Salicaceae</taxon>
        <taxon>Saliceae</taxon>
        <taxon>Populus</taxon>
    </lineage>
</organism>